<dbReference type="SUPFAM" id="SSF55486">
    <property type="entry name" value="Metalloproteases ('zincins'), catalytic domain"/>
    <property type="match status" value="1"/>
</dbReference>
<dbReference type="WBParaSite" id="GPUH_0000090201-mRNA-1">
    <property type="protein sequence ID" value="GPUH_0000090201-mRNA-1"/>
    <property type="gene ID" value="GPUH_0000090201"/>
</dbReference>
<sequence length="159" mass="18272">MVRELQASFKEMLLENDWLEESTRKKALKKADEMLSLIGYPDFIQNPEDLDEYYKLHEKAITAFTYVNVLHADMKAKSMVASAHHYLNIEPNDTYAQIVTKTSRWAMEHSFRKLVEPVKRTEFGASASTVNAFYSSLKNAVVAPGPSLLHWVDQSEQQM</sequence>
<feature type="domain" description="Peptidase M13 N-terminal" evidence="2">
    <location>
        <begin position="1"/>
        <end position="41"/>
    </location>
</feature>
<reference evidence="3 4" key="2">
    <citation type="submission" date="2018-11" db="EMBL/GenBank/DDBJ databases">
        <authorList>
            <consortium name="Pathogen Informatics"/>
        </authorList>
    </citation>
    <scope>NUCLEOTIDE SEQUENCE [LARGE SCALE GENOMIC DNA]</scope>
</reference>
<dbReference type="Proteomes" id="UP000271098">
    <property type="component" value="Unassembled WGS sequence"/>
</dbReference>
<dbReference type="InterPro" id="IPR000718">
    <property type="entry name" value="Peptidase_M13"/>
</dbReference>
<dbReference type="GO" id="GO:0004222">
    <property type="term" value="F:metalloendopeptidase activity"/>
    <property type="evidence" value="ECO:0007669"/>
    <property type="project" value="InterPro"/>
</dbReference>
<evidence type="ECO:0000313" key="5">
    <source>
        <dbReference type="WBParaSite" id="GPUH_0000090201-mRNA-1"/>
    </source>
</evidence>
<evidence type="ECO:0000256" key="1">
    <source>
        <dbReference type="ARBA" id="ARBA00007357"/>
    </source>
</evidence>
<comment type="similarity">
    <text evidence="1">Belongs to the peptidase M13 family.</text>
</comment>
<dbReference type="PANTHER" id="PTHR11733">
    <property type="entry name" value="ZINC METALLOPROTEASE FAMILY M13 NEPRILYSIN-RELATED"/>
    <property type="match status" value="1"/>
</dbReference>
<proteinExistence type="inferred from homology"/>
<gene>
    <name evidence="3" type="ORF">GPUH_LOCUS902</name>
</gene>
<dbReference type="InterPro" id="IPR024079">
    <property type="entry name" value="MetalloPept_cat_dom_sf"/>
</dbReference>
<protein>
    <submittedName>
        <fullName evidence="5">Peptidase_M13_N domain-containing protein</fullName>
    </submittedName>
</protein>
<evidence type="ECO:0000259" key="2">
    <source>
        <dbReference type="Pfam" id="PF05649"/>
    </source>
</evidence>
<dbReference type="Pfam" id="PF05649">
    <property type="entry name" value="Peptidase_M13_N"/>
    <property type="match status" value="1"/>
</dbReference>
<dbReference type="EMBL" id="UYRT01000945">
    <property type="protein sequence ID" value="VDK28992.1"/>
    <property type="molecule type" value="Genomic_DNA"/>
</dbReference>
<reference evidence="5" key="1">
    <citation type="submission" date="2016-06" db="UniProtKB">
        <authorList>
            <consortium name="WormBaseParasite"/>
        </authorList>
    </citation>
    <scope>IDENTIFICATION</scope>
</reference>
<dbReference type="GO" id="GO:0005886">
    <property type="term" value="C:plasma membrane"/>
    <property type="evidence" value="ECO:0007669"/>
    <property type="project" value="TreeGrafter"/>
</dbReference>
<dbReference type="Gene3D" id="3.40.390.10">
    <property type="entry name" value="Collagenase (Catalytic Domain)"/>
    <property type="match status" value="1"/>
</dbReference>
<evidence type="ECO:0000313" key="4">
    <source>
        <dbReference type="Proteomes" id="UP000271098"/>
    </source>
</evidence>
<dbReference type="InterPro" id="IPR008753">
    <property type="entry name" value="Peptidase_M13_N"/>
</dbReference>
<dbReference type="GO" id="GO:0016485">
    <property type="term" value="P:protein processing"/>
    <property type="evidence" value="ECO:0007669"/>
    <property type="project" value="TreeGrafter"/>
</dbReference>
<dbReference type="Gene3D" id="1.10.1380.10">
    <property type="entry name" value="Neutral endopeptidase , domain2"/>
    <property type="match status" value="1"/>
</dbReference>
<keyword evidence="4" id="KW-1185">Reference proteome</keyword>
<dbReference type="OrthoDB" id="6475849at2759"/>
<accession>A0A183CWR1</accession>
<evidence type="ECO:0000313" key="3">
    <source>
        <dbReference type="EMBL" id="VDK28992.1"/>
    </source>
</evidence>
<dbReference type="InterPro" id="IPR042089">
    <property type="entry name" value="Peptidase_M13_dom_2"/>
</dbReference>
<name>A0A183CWR1_9BILA</name>
<organism evidence="5">
    <name type="scientific">Gongylonema pulchrum</name>
    <dbReference type="NCBI Taxonomy" id="637853"/>
    <lineage>
        <taxon>Eukaryota</taxon>
        <taxon>Metazoa</taxon>
        <taxon>Ecdysozoa</taxon>
        <taxon>Nematoda</taxon>
        <taxon>Chromadorea</taxon>
        <taxon>Rhabditida</taxon>
        <taxon>Spirurina</taxon>
        <taxon>Spiruromorpha</taxon>
        <taxon>Spiruroidea</taxon>
        <taxon>Gongylonematidae</taxon>
        <taxon>Gongylonema</taxon>
    </lineage>
</organism>
<dbReference type="PROSITE" id="PS51885">
    <property type="entry name" value="NEPRILYSIN"/>
    <property type="match status" value="1"/>
</dbReference>
<dbReference type="PANTHER" id="PTHR11733:SF237">
    <property type="entry name" value="NEPRILYSIN-LIKE 4"/>
    <property type="match status" value="1"/>
</dbReference>
<dbReference type="AlphaFoldDB" id="A0A183CWR1"/>